<keyword evidence="1" id="KW-0732">Signal</keyword>
<evidence type="ECO:0000256" key="2">
    <source>
        <dbReference type="SAM" id="Phobius"/>
    </source>
</evidence>
<keyword evidence="2" id="KW-1133">Transmembrane helix</keyword>
<dbReference type="InterPro" id="IPR017853">
    <property type="entry name" value="GH"/>
</dbReference>
<dbReference type="Pfam" id="PF02638">
    <property type="entry name" value="GHL10"/>
    <property type="match status" value="1"/>
</dbReference>
<feature type="domain" description="SLH" evidence="3">
    <location>
        <begin position="55"/>
        <end position="118"/>
    </location>
</feature>
<keyword evidence="2" id="KW-0812">Transmembrane</keyword>
<dbReference type="PANTHER" id="PTHR43405:SF1">
    <property type="entry name" value="GLYCOSYL HYDROLASE DIGH"/>
    <property type="match status" value="1"/>
</dbReference>
<proteinExistence type="predicted"/>
<dbReference type="AlphaFoldDB" id="A0A926ZI28"/>
<feature type="domain" description="SLH" evidence="3">
    <location>
        <begin position="182"/>
        <end position="246"/>
    </location>
</feature>
<dbReference type="PROSITE" id="PS51272">
    <property type="entry name" value="SLH"/>
    <property type="match status" value="3"/>
</dbReference>
<dbReference type="Gene3D" id="3.20.20.80">
    <property type="entry name" value="Glycosidases"/>
    <property type="match status" value="1"/>
</dbReference>
<evidence type="ECO:0000259" key="3">
    <source>
        <dbReference type="PROSITE" id="PS51272"/>
    </source>
</evidence>
<accession>A0A926ZI28</accession>
<name>A0A926ZI28_9CYAN</name>
<comment type="caution">
    <text evidence="4">The sequence shown here is derived from an EMBL/GenBank/DDBJ whole genome shotgun (WGS) entry which is preliminary data.</text>
</comment>
<dbReference type="InterPro" id="IPR001119">
    <property type="entry name" value="SLH_dom"/>
</dbReference>
<dbReference type="RefSeq" id="WP_190468543.1">
    <property type="nucleotide sequence ID" value="NZ_JACJPW010000062.1"/>
</dbReference>
<evidence type="ECO:0000313" key="4">
    <source>
        <dbReference type="EMBL" id="MBD2183680.1"/>
    </source>
</evidence>
<sequence length="636" mass="72084">MVKRSVKRLLTACTDRLSGYIRHFICHLQPHKRRWFTILIAATTIIVAIAPQPSYSQTRFRDIQGHWAQPCIEKLIRENIINGYEDRTFRPSLAVSRAEFATMLDKAFPNQPKVRDAVRFADIPSNYWAGRAITRAYQTGFLSGYLGEVFNPLRKITREQILVALVSGLKYSPTQTVNETLNALFTDADAIKNYARNAIVAATEKQLVVNYPDVSTLNPNGLATRAEVAASLCQALGKFGLVPEEYIPVVETLTPPTAPSTTPETTSLLKTALNTSTAEIRGVWLTNIDSDVLFSRARLTNALQRLHDLNFNTVYPTVWNGGYTLYPSRVAKSAIGRSLDPEPGLQRRDMLKEAVEEGHKKGLTVIPWFEFGFMAPANSELAKRHPDWLTQRRDGSKIWKEGVEDRVWLNPFHPKVQQFILDLIVEIVSNYDVDGIQLDDHFGLPAEFGYDDYTVALYKKELPGLSPDNDFRETFWVRWRADKINDFMARLSSAVKARKPKCIVSISPNPLHFSLPAHLQDWFTWERQNLVQEIIVQVYRDDLKRFTTELERAEVQLAQSHIPVAVGIMAGLKGNSTSMQQIQTQVRVSRDRGLAGVSFFFYESLWNWAKETPTERENGLKTLFPMPVSRPDVAGG</sequence>
<dbReference type="PANTHER" id="PTHR43405">
    <property type="entry name" value="GLYCOSYL HYDROLASE DIGH"/>
    <property type="match status" value="1"/>
</dbReference>
<reference evidence="4" key="2">
    <citation type="submission" date="2020-08" db="EMBL/GenBank/DDBJ databases">
        <authorList>
            <person name="Chen M."/>
            <person name="Teng W."/>
            <person name="Zhao L."/>
            <person name="Hu C."/>
            <person name="Zhou Y."/>
            <person name="Han B."/>
            <person name="Song L."/>
            <person name="Shu W."/>
        </authorList>
    </citation>
    <scope>NUCLEOTIDE SEQUENCE</scope>
    <source>
        <strain evidence="4">FACHB-1375</strain>
    </source>
</reference>
<evidence type="ECO:0000256" key="1">
    <source>
        <dbReference type="ARBA" id="ARBA00022729"/>
    </source>
</evidence>
<reference evidence="4" key="1">
    <citation type="journal article" date="2015" name="ISME J.">
        <title>Draft Genome Sequence of Streptomyces incarnatus NRRL8089, which Produces the Nucleoside Antibiotic Sinefungin.</title>
        <authorList>
            <person name="Oshima K."/>
            <person name="Hattori M."/>
            <person name="Shimizu H."/>
            <person name="Fukuda K."/>
            <person name="Nemoto M."/>
            <person name="Inagaki K."/>
            <person name="Tamura T."/>
        </authorList>
    </citation>
    <scope>NUCLEOTIDE SEQUENCE</scope>
    <source>
        <strain evidence="4">FACHB-1375</strain>
    </source>
</reference>
<evidence type="ECO:0000313" key="5">
    <source>
        <dbReference type="Proteomes" id="UP000641646"/>
    </source>
</evidence>
<dbReference type="EMBL" id="JACJPW010000062">
    <property type="protein sequence ID" value="MBD2183680.1"/>
    <property type="molecule type" value="Genomic_DNA"/>
</dbReference>
<feature type="domain" description="SLH" evidence="3">
    <location>
        <begin position="120"/>
        <end position="179"/>
    </location>
</feature>
<dbReference type="InterPro" id="IPR052177">
    <property type="entry name" value="Divisome_Glycosyl_Hydrolase"/>
</dbReference>
<organism evidence="4 5">
    <name type="scientific">Aerosakkonema funiforme FACHB-1375</name>
    <dbReference type="NCBI Taxonomy" id="2949571"/>
    <lineage>
        <taxon>Bacteria</taxon>
        <taxon>Bacillati</taxon>
        <taxon>Cyanobacteriota</taxon>
        <taxon>Cyanophyceae</taxon>
        <taxon>Oscillatoriophycideae</taxon>
        <taxon>Aerosakkonematales</taxon>
        <taxon>Aerosakkonemataceae</taxon>
        <taxon>Aerosakkonema</taxon>
    </lineage>
</organism>
<keyword evidence="2" id="KW-0472">Membrane</keyword>
<dbReference type="Pfam" id="PF00395">
    <property type="entry name" value="SLH"/>
    <property type="match status" value="3"/>
</dbReference>
<gene>
    <name evidence="4" type="ORF">H6G03_21895</name>
</gene>
<feature type="transmembrane region" description="Helical" evidence="2">
    <location>
        <begin position="35"/>
        <end position="51"/>
    </location>
</feature>
<dbReference type="InterPro" id="IPR003790">
    <property type="entry name" value="GHL10"/>
</dbReference>
<dbReference type="Proteomes" id="UP000641646">
    <property type="component" value="Unassembled WGS sequence"/>
</dbReference>
<dbReference type="SUPFAM" id="SSF51445">
    <property type="entry name" value="(Trans)glycosidases"/>
    <property type="match status" value="1"/>
</dbReference>
<keyword evidence="5" id="KW-1185">Reference proteome</keyword>
<protein>
    <submittedName>
        <fullName evidence="4">Family 10 glycosylhydrolase</fullName>
    </submittedName>
</protein>